<keyword evidence="2" id="KW-0812">Transmembrane</keyword>
<dbReference type="RefSeq" id="WP_141407121.1">
    <property type="nucleotide sequence ID" value="NZ_CP066060.1"/>
</dbReference>
<evidence type="ECO:0000313" key="5">
    <source>
        <dbReference type="Proteomes" id="UP000317942"/>
    </source>
</evidence>
<comment type="caution">
    <text evidence="4">The sequence shown here is derived from an EMBL/GenBank/DDBJ whole genome shotgun (WGS) entry which is preliminary data.</text>
</comment>
<evidence type="ECO:0000256" key="1">
    <source>
        <dbReference type="SAM" id="MobiDB-lite"/>
    </source>
</evidence>
<dbReference type="Proteomes" id="UP000317942">
    <property type="component" value="Unassembled WGS sequence"/>
</dbReference>
<dbReference type="PROSITE" id="PS51782">
    <property type="entry name" value="LYSM"/>
    <property type="match status" value="1"/>
</dbReference>
<sequence length="249" mass="25378">MSAIAIPLPSRQASRARSDEPVAGPASGRAGGQSSRRPRLRLVTDDFVPEAPVGRSVEGAQRPGVASARVAALPAAPPMRRPAAPAALRGRRSELERLAPQHPAVRAAGLRRSALQEEGRRGGAAQRPGKGEPVPSRPQEAVETEVRSPGGLRLLRGGLAVIAAALVLACSGLAIGALAGMAWAGPATAVAQVQADTTTTVVRPGQSLWDIAEASGTADVPGMVAQIAELNDLKGTTIRAGQTLEIPAA</sequence>
<proteinExistence type="predicted"/>
<evidence type="ECO:0000259" key="3">
    <source>
        <dbReference type="PROSITE" id="PS51782"/>
    </source>
</evidence>
<dbReference type="Pfam" id="PF01476">
    <property type="entry name" value="LysM"/>
    <property type="match status" value="1"/>
</dbReference>
<name>A0A508BHQ7_9ACTO</name>
<dbReference type="InterPro" id="IPR018392">
    <property type="entry name" value="LysM"/>
</dbReference>
<protein>
    <submittedName>
        <fullName evidence="4">LysM peptidoglycan-binding domain-containing protein</fullName>
    </submittedName>
</protein>
<reference evidence="4 5" key="1">
    <citation type="submission" date="2019-06" db="EMBL/GenBank/DDBJ databases">
        <title>Draft genome sequence of Actinomyces oris CCUG 34288T.</title>
        <authorList>
            <person name="Salva-Serra F."/>
            <person name="Cardew S."/>
            <person name="Moore E."/>
        </authorList>
    </citation>
    <scope>NUCLEOTIDE SEQUENCE [LARGE SCALE GENOMIC DNA]</scope>
    <source>
        <strain evidence="4 5">CCUG 34288</strain>
    </source>
</reference>
<dbReference type="Gene3D" id="3.10.350.10">
    <property type="entry name" value="LysM domain"/>
    <property type="match status" value="1"/>
</dbReference>
<feature type="compositionally biased region" description="Low complexity" evidence="1">
    <location>
        <begin position="64"/>
        <end position="74"/>
    </location>
</feature>
<dbReference type="GeneID" id="64212979"/>
<dbReference type="InterPro" id="IPR036779">
    <property type="entry name" value="LysM_dom_sf"/>
</dbReference>
<dbReference type="CDD" id="cd00118">
    <property type="entry name" value="LysM"/>
    <property type="match status" value="1"/>
</dbReference>
<keyword evidence="2" id="KW-0472">Membrane</keyword>
<feature type="transmembrane region" description="Helical" evidence="2">
    <location>
        <begin position="157"/>
        <end position="184"/>
    </location>
</feature>
<evidence type="ECO:0000313" key="4">
    <source>
        <dbReference type="EMBL" id="TQD60797.1"/>
    </source>
</evidence>
<dbReference type="AlphaFoldDB" id="A0A508BHQ7"/>
<feature type="domain" description="LysM" evidence="3">
    <location>
        <begin position="198"/>
        <end position="246"/>
    </location>
</feature>
<organism evidence="4 5">
    <name type="scientific">Actinomyces oris</name>
    <dbReference type="NCBI Taxonomy" id="544580"/>
    <lineage>
        <taxon>Bacteria</taxon>
        <taxon>Bacillati</taxon>
        <taxon>Actinomycetota</taxon>
        <taxon>Actinomycetes</taxon>
        <taxon>Actinomycetales</taxon>
        <taxon>Actinomycetaceae</taxon>
        <taxon>Actinomyces</taxon>
    </lineage>
</organism>
<evidence type="ECO:0000256" key="2">
    <source>
        <dbReference type="SAM" id="Phobius"/>
    </source>
</evidence>
<dbReference type="SUPFAM" id="SSF54106">
    <property type="entry name" value="LysM domain"/>
    <property type="match status" value="1"/>
</dbReference>
<accession>A0A508BHQ7</accession>
<feature type="region of interest" description="Disordered" evidence="1">
    <location>
        <begin position="104"/>
        <end position="147"/>
    </location>
</feature>
<keyword evidence="2" id="KW-1133">Transmembrane helix</keyword>
<dbReference type="EMBL" id="VICC01000006">
    <property type="protein sequence ID" value="TQD60797.1"/>
    <property type="molecule type" value="Genomic_DNA"/>
</dbReference>
<dbReference type="SMART" id="SM00257">
    <property type="entry name" value="LysM"/>
    <property type="match status" value="1"/>
</dbReference>
<feature type="region of interest" description="Disordered" evidence="1">
    <location>
        <begin position="1"/>
        <end position="90"/>
    </location>
</feature>
<gene>
    <name evidence="4" type="ORF">FK267_10410</name>
</gene>